<feature type="compositionally biased region" description="Basic and acidic residues" evidence="1">
    <location>
        <begin position="34"/>
        <end position="56"/>
    </location>
</feature>
<dbReference type="AlphaFoldDB" id="A0A3N4I219"/>
<accession>A0A3N4I219</accession>
<dbReference type="Proteomes" id="UP000275078">
    <property type="component" value="Unassembled WGS sequence"/>
</dbReference>
<reference evidence="3 4" key="1">
    <citation type="journal article" date="2018" name="Nat. Ecol. Evol.">
        <title>Pezizomycetes genomes reveal the molecular basis of ectomycorrhizal truffle lifestyle.</title>
        <authorList>
            <person name="Murat C."/>
            <person name="Payen T."/>
            <person name="Noel B."/>
            <person name="Kuo A."/>
            <person name="Morin E."/>
            <person name="Chen J."/>
            <person name="Kohler A."/>
            <person name="Krizsan K."/>
            <person name="Balestrini R."/>
            <person name="Da Silva C."/>
            <person name="Montanini B."/>
            <person name="Hainaut M."/>
            <person name="Levati E."/>
            <person name="Barry K.W."/>
            <person name="Belfiori B."/>
            <person name="Cichocki N."/>
            <person name="Clum A."/>
            <person name="Dockter R.B."/>
            <person name="Fauchery L."/>
            <person name="Guy J."/>
            <person name="Iotti M."/>
            <person name="Le Tacon F."/>
            <person name="Lindquist E.A."/>
            <person name="Lipzen A."/>
            <person name="Malagnac F."/>
            <person name="Mello A."/>
            <person name="Molinier V."/>
            <person name="Miyauchi S."/>
            <person name="Poulain J."/>
            <person name="Riccioni C."/>
            <person name="Rubini A."/>
            <person name="Sitrit Y."/>
            <person name="Splivallo R."/>
            <person name="Traeger S."/>
            <person name="Wang M."/>
            <person name="Zifcakova L."/>
            <person name="Wipf D."/>
            <person name="Zambonelli A."/>
            <person name="Paolocci F."/>
            <person name="Nowrousian M."/>
            <person name="Ottonello S."/>
            <person name="Baldrian P."/>
            <person name="Spatafora J.W."/>
            <person name="Henrissat B."/>
            <person name="Nagy L.G."/>
            <person name="Aury J.M."/>
            <person name="Wincker P."/>
            <person name="Grigoriev I.V."/>
            <person name="Bonfante P."/>
            <person name="Martin F.M."/>
        </authorList>
    </citation>
    <scope>NUCLEOTIDE SEQUENCE [LARGE SCALE GENOMIC DNA]</scope>
    <source>
        <strain evidence="3 4">RN42</strain>
    </source>
</reference>
<keyword evidence="4" id="KW-1185">Reference proteome</keyword>
<evidence type="ECO:0000256" key="1">
    <source>
        <dbReference type="SAM" id="MobiDB-lite"/>
    </source>
</evidence>
<feature type="region of interest" description="Disordered" evidence="1">
    <location>
        <begin position="1"/>
        <end position="56"/>
    </location>
</feature>
<evidence type="ECO:0000259" key="2">
    <source>
        <dbReference type="Pfam" id="PF13391"/>
    </source>
</evidence>
<proteinExistence type="predicted"/>
<feature type="domain" description="HNH nuclease" evidence="2">
    <location>
        <begin position="364"/>
        <end position="424"/>
    </location>
</feature>
<name>A0A3N4I219_ASCIM</name>
<evidence type="ECO:0000313" key="3">
    <source>
        <dbReference type="EMBL" id="RPA80133.1"/>
    </source>
</evidence>
<dbReference type="Pfam" id="PF13391">
    <property type="entry name" value="HNH_2"/>
    <property type="match status" value="1"/>
</dbReference>
<organism evidence="3 4">
    <name type="scientific">Ascobolus immersus RN42</name>
    <dbReference type="NCBI Taxonomy" id="1160509"/>
    <lineage>
        <taxon>Eukaryota</taxon>
        <taxon>Fungi</taxon>
        <taxon>Dikarya</taxon>
        <taxon>Ascomycota</taxon>
        <taxon>Pezizomycotina</taxon>
        <taxon>Pezizomycetes</taxon>
        <taxon>Pezizales</taxon>
        <taxon>Ascobolaceae</taxon>
        <taxon>Ascobolus</taxon>
    </lineage>
</organism>
<protein>
    <recommendedName>
        <fullName evidence="2">HNH nuclease domain-containing protein</fullName>
    </recommendedName>
</protein>
<evidence type="ECO:0000313" key="4">
    <source>
        <dbReference type="Proteomes" id="UP000275078"/>
    </source>
</evidence>
<sequence>MSNSDKLPGADKVSETVAEPEKASSIVASNDKPTPSDDKEPAPSDDKRPTAIRTKREIVEEVLRVTGTGGRSKKPTPNQYAEYHLLLLSPAKHFLGHREWFRSCMQLAPHDNAICGCTTPAMLETFYHDWIYGRLKNFPALPEDSLELPNLDNEITKNTPQAAASSAPTKKRTTMSKLKAFVDDPRGAIRSAASTGSMKKLAARTNPPVIPERLASLNRFVRRLVPGQPLNWNDFESSDQLACFISCKYNCPYKPRPYGIATWPLEEVPEVPARASQELPLLRDWCKDLRGHFNALQQRFEEESDLVTLLLADNTRFEAHISVFGTGSSRNALGQMQQSFKETIRSYYNTGCGPPEAPGSMLRCQISGIIAPSEYITAAHLHPVQDSALFSLINKDISLLWSAENGLTLLTDLEKAYDRFEYFIDYDKDAYDGEGGYVLRLLFRTEAHKNEPIFTKLRCILGPDKKVLKDAAGQMVLKTEAQLIEEGVQFPPEAKLKFDSCWGELDGLQIFPASVVNTPSADIIQFRGFQASRHAMHKEHEWKCTVPQLEKFPECTIPDQRLKTLHRYCNIVPIHRLLPIKEQNLHMLAESDSCQFALMSEEEKEHWKKKHPTRYYQMAQLVNRSNARLLWAAGKEDLIEEYTLKIEFQEVQMGDSKSDVESVSEDAELKAKMGVISSPETKRKARDSGGNVLLSPSEAYAEVAAKAKRLYDSVYQKHEKMVELHNYLVVGKDWMTSQQMMRARHAQANKVEPFLDMRAKISNDLEDEEHKLLQKLIAEGETVDPGQTLEFMDYQQKTIDTIAAIKTLLEEINKVHGEYER</sequence>
<feature type="compositionally biased region" description="Basic and acidic residues" evidence="1">
    <location>
        <begin position="8"/>
        <end position="22"/>
    </location>
</feature>
<gene>
    <name evidence="3" type="ORF">BJ508DRAFT_377227</name>
</gene>
<dbReference type="InterPro" id="IPR003615">
    <property type="entry name" value="HNH_nuc"/>
</dbReference>
<dbReference type="EMBL" id="ML119691">
    <property type="protein sequence ID" value="RPA80133.1"/>
    <property type="molecule type" value="Genomic_DNA"/>
</dbReference>